<dbReference type="RefSeq" id="XP_007832374.1">
    <property type="nucleotide sequence ID" value="XM_007834183.1"/>
</dbReference>
<sequence length="555" mass="62928">MDKVSPELLHDICACLKIEDVLAFRLVCKVFADVGAAYMLPEVSFYMLQAEFARLRAIADHPIISKHVRSLTYFAEVLDIEKITFPAYVRGHTREQAAARSWNGFFKPTPKLDSADLPKLRSDYQTYELTMKQQQEIIDHAYDVECLKEVIPKFSSLRQASVSSTGAFYDDNTKSRTWDATRPLELCKSRKSPFESIPLSSGNSLLPEGKRHLNGLIAGLVATKTQLEGFRAGVLDWSYFKDFLEIPDGLSHTFKYLKRLELFLDTDPGQDSRGITRCRKALRSGILKQIIKPLQQLEVLMITLYPVEWTSDEWPASLGDIIAPGHTWPALRVVSLGGIKTNRHDLIKFLELHKDTLKKLCMRDLGLGETSWWKLLPDLRNKLELSDVCICGDIIGKSEGDADGVPDEFWDLATEEDYPHHKQRASINAYCLGPKHYPDNVPLSKEVVREHYEEYINDPEASCDEDDFDDDDEVYFDGPYAEDYLDFYGDEDFLGGFDDEEDMDLVSQMLFAGAGGAMFGFGAPVGFDDEEEEGDEEDEEDEDDDEIPDLIDPDS</sequence>
<proteinExistence type="predicted"/>
<evidence type="ECO:0000313" key="2">
    <source>
        <dbReference type="EMBL" id="ETS83726.1"/>
    </source>
</evidence>
<accession>W3XEX8</accession>
<dbReference type="GeneID" id="19270615"/>
<feature type="region of interest" description="Disordered" evidence="1">
    <location>
        <begin position="522"/>
        <end position="555"/>
    </location>
</feature>
<protein>
    <recommendedName>
        <fullName evidence="4">F-box domain-containing protein</fullName>
    </recommendedName>
</protein>
<evidence type="ECO:0000313" key="3">
    <source>
        <dbReference type="Proteomes" id="UP000030651"/>
    </source>
</evidence>
<feature type="compositionally biased region" description="Acidic residues" evidence="1">
    <location>
        <begin position="527"/>
        <end position="555"/>
    </location>
</feature>
<dbReference type="STRING" id="1229662.W3XEX8"/>
<dbReference type="KEGG" id="pfy:PFICI_05602"/>
<organism evidence="2 3">
    <name type="scientific">Pestalotiopsis fici (strain W106-1 / CGMCC3.15140)</name>
    <dbReference type="NCBI Taxonomy" id="1229662"/>
    <lineage>
        <taxon>Eukaryota</taxon>
        <taxon>Fungi</taxon>
        <taxon>Dikarya</taxon>
        <taxon>Ascomycota</taxon>
        <taxon>Pezizomycotina</taxon>
        <taxon>Sordariomycetes</taxon>
        <taxon>Xylariomycetidae</taxon>
        <taxon>Amphisphaeriales</taxon>
        <taxon>Sporocadaceae</taxon>
        <taxon>Pestalotiopsis</taxon>
    </lineage>
</organism>
<dbReference type="AlphaFoldDB" id="W3XEX8"/>
<dbReference type="HOGENOM" id="CLU_490981_0_0_1"/>
<dbReference type="InParanoid" id="W3XEX8"/>
<dbReference type="OMA" id="HACDEAN"/>
<evidence type="ECO:0000256" key="1">
    <source>
        <dbReference type="SAM" id="MobiDB-lite"/>
    </source>
</evidence>
<dbReference type="EMBL" id="KI912111">
    <property type="protein sequence ID" value="ETS83726.1"/>
    <property type="molecule type" value="Genomic_DNA"/>
</dbReference>
<reference evidence="3" key="1">
    <citation type="journal article" date="2015" name="BMC Genomics">
        <title>Genomic and transcriptomic analysis of the endophytic fungus Pestalotiopsis fici reveals its lifestyle and high potential for synthesis of natural products.</title>
        <authorList>
            <person name="Wang X."/>
            <person name="Zhang X."/>
            <person name="Liu L."/>
            <person name="Xiang M."/>
            <person name="Wang W."/>
            <person name="Sun X."/>
            <person name="Che Y."/>
            <person name="Guo L."/>
            <person name="Liu G."/>
            <person name="Guo L."/>
            <person name="Wang C."/>
            <person name="Yin W.B."/>
            <person name="Stadler M."/>
            <person name="Zhang X."/>
            <person name="Liu X."/>
        </authorList>
    </citation>
    <scope>NUCLEOTIDE SEQUENCE [LARGE SCALE GENOMIC DNA]</scope>
    <source>
        <strain evidence="3">W106-1 / CGMCC3.15140</strain>
    </source>
</reference>
<keyword evidence="3" id="KW-1185">Reference proteome</keyword>
<dbReference type="eggNOG" id="ENOG502S8B5">
    <property type="taxonomic scope" value="Eukaryota"/>
</dbReference>
<dbReference type="Proteomes" id="UP000030651">
    <property type="component" value="Unassembled WGS sequence"/>
</dbReference>
<name>W3XEX8_PESFW</name>
<gene>
    <name evidence="2" type="ORF">PFICI_05602</name>
</gene>
<evidence type="ECO:0008006" key="4">
    <source>
        <dbReference type="Google" id="ProtNLM"/>
    </source>
</evidence>
<dbReference type="OrthoDB" id="5422579at2759"/>